<sequence>MKYIDETLGAFLTALNAVLPVFILIGIGALLARSFKGLDISTLARVTLYAGIPAVVFQSIRKAEIPLNLTLSLTLGYVLYLVLLGILTYATTRDLPKVQSRSVIAAALFGNSGNMGLPIALFAYGQTGLERGMVLFVVSIIVMYIGSPMLLAGTRNVQENIKRTLTMPPIPAAVLGILFNVLNWEVPVFMDRGVQLLADTALPMMLLTLGMQTFRSWSWAIDLVAVRTSLLRFLGGGVITYLVCMLLGLRNLDLAMMMLGAMMPAAVTTFVVAVEVGGDVHVIARTVVLSTVLSLGLITLTVMFFPA</sequence>
<dbReference type="InterPro" id="IPR004776">
    <property type="entry name" value="Mem_transp_PIN-like"/>
</dbReference>
<keyword evidence="6 7" id="KW-0472">Membrane</keyword>
<keyword evidence="2" id="KW-0813">Transport</keyword>
<dbReference type="PANTHER" id="PTHR36838:SF3">
    <property type="entry name" value="TRANSPORTER AUXIN EFFLUX CARRIER EC FAMILY"/>
    <property type="match status" value="1"/>
</dbReference>
<evidence type="ECO:0000256" key="7">
    <source>
        <dbReference type="SAM" id="Phobius"/>
    </source>
</evidence>
<dbReference type="EMBL" id="BMOD01000006">
    <property type="protein sequence ID" value="GGJ33783.1"/>
    <property type="molecule type" value="Genomic_DNA"/>
</dbReference>
<reference evidence="9" key="1">
    <citation type="journal article" date="2019" name="Int. J. Syst. Evol. Microbiol.">
        <title>The Global Catalogue of Microorganisms (GCM) 10K type strain sequencing project: providing services to taxonomists for standard genome sequencing and annotation.</title>
        <authorList>
            <consortium name="The Broad Institute Genomics Platform"/>
            <consortium name="The Broad Institute Genome Sequencing Center for Infectious Disease"/>
            <person name="Wu L."/>
            <person name="Ma J."/>
        </authorList>
    </citation>
    <scope>NUCLEOTIDE SEQUENCE [LARGE SCALE GENOMIC DNA]</scope>
    <source>
        <strain evidence="9">JCM 14370</strain>
    </source>
</reference>
<feature type="transmembrane region" description="Helical" evidence="7">
    <location>
        <begin position="132"/>
        <end position="153"/>
    </location>
</feature>
<keyword evidence="9" id="KW-1185">Reference proteome</keyword>
<evidence type="ECO:0000256" key="5">
    <source>
        <dbReference type="ARBA" id="ARBA00022989"/>
    </source>
</evidence>
<feature type="transmembrane region" description="Helical" evidence="7">
    <location>
        <begin position="103"/>
        <end position="126"/>
    </location>
</feature>
<keyword evidence="5 7" id="KW-1133">Transmembrane helix</keyword>
<evidence type="ECO:0000313" key="9">
    <source>
        <dbReference type="Proteomes" id="UP000632222"/>
    </source>
</evidence>
<dbReference type="PANTHER" id="PTHR36838">
    <property type="entry name" value="AUXIN EFFLUX CARRIER FAMILY PROTEIN"/>
    <property type="match status" value="1"/>
</dbReference>
<accession>A0ABQ2D1B0</accession>
<protein>
    <submittedName>
        <fullName evidence="8">Transporter</fullName>
    </submittedName>
</protein>
<feature type="transmembrane region" description="Helical" evidence="7">
    <location>
        <begin position="286"/>
        <end position="305"/>
    </location>
</feature>
<dbReference type="Proteomes" id="UP000632222">
    <property type="component" value="Unassembled WGS sequence"/>
</dbReference>
<evidence type="ECO:0000256" key="1">
    <source>
        <dbReference type="ARBA" id="ARBA00004141"/>
    </source>
</evidence>
<feature type="transmembrane region" description="Helical" evidence="7">
    <location>
        <begin position="229"/>
        <end position="249"/>
    </location>
</feature>
<organism evidence="8 9">
    <name type="scientific">Deinococcus roseus</name>
    <dbReference type="NCBI Taxonomy" id="392414"/>
    <lineage>
        <taxon>Bacteria</taxon>
        <taxon>Thermotogati</taxon>
        <taxon>Deinococcota</taxon>
        <taxon>Deinococci</taxon>
        <taxon>Deinococcales</taxon>
        <taxon>Deinococcaceae</taxon>
        <taxon>Deinococcus</taxon>
    </lineage>
</organism>
<keyword evidence="3" id="KW-1003">Cell membrane</keyword>
<feature type="transmembrane region" description="Helical" evidence="7">
    <location>
        <begin position="165"/>
        <end position="184"/>
    </location>
</feature>
<gene>
    <name evidence="8" type="ORF">GCM10008938_20050</name>
</gene>
<dbReference type="Pfam" id="PF03547">
    <property type="entry name" value="Mem_trans"/>
    <property type="match status" value="2"/>
</dbReference>
<evidence type="ECO:0000256" key="3">
    <source>
        <dbReference type="ARBA" id="ARBA00022475"/>
    </source>
</evidence>
<name>A0ABQ2D1B0_9DEIO</name>
<comment type="caution">
    <text evidence="8">The sequence shown here is derived from an EMBL/GenBank/DDBJ whole genome shotgun (WGS) entry which is preliminary data.</text>
</comment>
<keyword evidence="4 7" id="KW-0812">Transmembrane</keyword>
<comment type="subcellular location">
    <subcellularLocation>
        <location evidence="1">Membrane</location>
        <topology evidence="1">Multi-pass membrane protein</topology>
    </subcellularLocation>
</comment>
<feature type="transmembrane region" description="Helical" evidence="7">
    <location>
        <begin position="72"/>
        <end position="91"/>
    </location>
</feature>
<evidence type="ECO:0000256" key="4">
    <source>
        <dbReference type="ARBA" id="ARBA00022692"/>
    </source>
</evidence>
<evidence type="ECO:0000313" key="8">
    <source>
        <dbReference type="EMBL" id="GGJ33783.1"/>
    </source>
</evidence>
<dbReference type="RefSeq" id="WP_189002556.1">
    <property type="nucleotide sequence ID" value="NZ_BMOD01000006.1"/>
</dbReference>
<proteinExistence type="predicted"/>
<feature type="transmembrane region" description="Helical" evidence="7">
    <location>
        <begin position="255"/>
        <end position="274"/>
    </location>
</feature>
<feature type="transmembrane region" description="Helical" evidence="7">
    <location>
        <begin position="12"/>
        <end position="31"/>
    </location>
</feature>
<evidence type="ECO:0000256" key="6">
    <source>
        <dbReference type="ARBA" id="ARBA00023136"/>
    </source>
</evidence>
<evidence type="ECO:0000256" key="2">
    <source>
        <dbReference type="ARBA" id="ARBA00022448"/>
    </source>
</evidence>